<dbReference type="GO" id="GO:0046656">
    <property type="term" value="P:folic acid biosynthetic process"/>
    <property type="evidence" value="ECO:0007669"/>
    <property type="project" value="UniProtKB-KW"/>
</dbReference>
<dbReference type="RefSeq" id="WP_101532529.1">
    <property type="nucleotide sequence ID" value="NZ_JBFHIU010000096.1"/>
</dbReference>
<evidence type="ECO:0000256" key="8">
    <source>
        <dbReference type="ARBA" id="ARBA00022840"/>
    </source>
</evidence>
<dbReference type="UniPathway" id="UPA00077">
    <property type="reaction ID" value="UER00155"/>
</dbReference>
<dbReference type="CDD" id="cd00483">
    <property type="entry name" value="HPPK"/>
    <property type="match status" value="1"/>
</dbReference>
<dbReference type="AlphaFoldDB" id="A0A2N5XVT5"/>
<evidence type="ECO:0000256" key="1">
    <source>
        <dbReference type="ARBA" id="ARBA00005051"/>
    </source>
</evidence>
<dbReference type="Gene3D" id="3.30.70.560">
    <property type="entry name" value="7,8-Dihydro-6-hydroxymethylpterin-pyrophosphokinase HPPK"/>
    <property type="match status" value="1"/>
</dbReference>
<dbReference type="OrthoDB" id="9808041at2"/>
<evidence type="ECO:0000256" key="6">
    <source>
        <dbReference type="ARBA" id="ARBA00022741"/>
    </source>
</evidence>
<evidence type="ECO:0000256" key="4">
    <source>
        <dbReference type="ARBA" id="ARBA00016218"/>
    </source>
</evidence>
<keyword evidence="6" id="KW-0547">Nucleotide-binding</keyword>
<accession>A0A2N5XVT5</accession>
<evidence type="ECO:0000313" key="15">
    <source>
        <dbReference type="Proteomes" id="UP000234881"/>
    </source>
</evidence>
<dbReference type="GO" id="GO:0016301">
    <property type="term" value="F:kinase activity"/>
    <property type="evidence" value="ECO:0007669"/>
    <property type="project" value="UniProtKB-KW"/>
</dbReference>
<evidence type="ECO:0000313" key="14">
    <source>
        <dbReference type="EMBL" id="PLW78538.1"/>
    </source>
</evidence>
<dbReference type="SUPFAM" id="SSF55083">
    <property type="entry name" value="6-hydroxymethyl-7,8-dihydropterin pyrophosphokinase, HPPK"/>
    <property type="match status" value="1"/>
</dbReference>
<organism evidence="14 15">
    <name type="scientific">Cohaesibacter celericrescens</name>
    <dbReference type="NCBI Taxonomy" id="2067669"/>
    <lineage>
        <taxon>Bacteria</taxon>
        <taxon>Pseudomonadati</taxon>
        <taxon>Pseudomonadota</taxon>
        <taxon>Alphaproteobacteria</taxon>
        <taxon>Hyphomicrobiales</taxon>
        <taxon>Cohaesibacteraceae</taxon>
    </lineage>
</organism>
<evidence type="ECO:0000256" key="2">
    <source>
        <dbReference type="ARBA" id="ARBA00005810"/>
    </source>
</evidence>
<evidence type="ECO:0000256" key="9">
    <source>
        <dbReference type="ARBA" id="ARBA00022909"/>
    </source>
</evidence>
<keyword evidence="15" id="KW-1185">Reference proteome</keyword>
<keyword evidence="9" id="KW-0289">Folate biosynthesis</keyword>
<sequence>MNKDRSEIEVFISLGGNIGDPSVTIEDALFNLSSQPGISVTTRSPYYKTPPWGKTDQAEFINACARLVTTLSPQDLLAACLDIETRMGRKREERWGPRTIDIDILTYGDLVVQEDNLSLPHPEIENRAFVLIPLRDIAADFQLNGKSIAAMLQNLDISGIKLMDPPATPG</sequence>
<comment type="similarity">
    <text evidence="2">Belongs to the HPPK family.</text>
</comment>
<keyword evidence="7 14" id="KW-0418">Kinase</keyword>
<reference evidence="14 15" key="1">
    <citation type="submission" date="2018-01" db="EMBL/GenBank/DDBJ databases">
        <title>The draft genome sequence of Cohaesibacter sp. H1304.</title>
        <authorList>
            <person name="Wang N.-N."/>
            <person name="Du Z.-J."/>
        </authorList>
    </citation>
    <scope>NUCLEOTIDE SEQUENCE [LARGE SCALE GENOMIC DNA]</scope>
    <source>
        <strain evidence="14 15">H1304</strain>
    </source>
</reference>
<keyword evidence="5" id="KW-0808">Transferase</keyword>
<keyword evidence="8" id="KW-0067">ATP-binding</keyword>
<name>A0A2N5XVT5_9HYPH</name>
<dbReference type="GO" id="GO:0046654">
    <property type="term" value="P:tetrahydrofolate biosynthetic process"/>
    <property type="evidence" value="ECO:0007669"/>
    <property type="project" value="UniProtKB-UniPathway"/>
</dbReference>
<evidence type="ECO:0000256" key="12">
    <source>
        <dbReference type="ARBA" id="ARBA00033413"/>
    </source>
</evidence>
<evidence type="ECO:0000256" key="11">
    <source>
        <dbReference type="ARBA" id="ARBA00029766"/>
    </source>
</evidence>
<dbReference type="InterPro" id="IPR000550">
    <property type="entry name" value="Hppk"/>
</dbReference>
<dbReference type="Proteomes" id="UP000234881">
    <property type="component" value="Unassembled WGS sequence"/>
</dbReference>
<evidence type="ECO:0000256" key="7">
    <source>
        <dbReference type="ARBA" id="ARBA00022777"/>
    </source>
</evidence>
<dbReference type="PANTHER" id="PTHR43071:SF1">
    <property type="entry name" value="2-AMINO-4-HYDROXY-6-HYDROXYMETHYLDIHYDROPTERIDINE PYROPHOSPHOKINASE"/>
    <property type="match status" value="1"/>
</dbReference>
<comment type="caution">
    <text evidence="14">The sequence shown here is derived from an EMBL/GenBank/DDBJ whole genome shotgun (WGS) entry which is preliminary data.</text>
</comment>
<dbReference type="PANTHER" id="PTHR43071">
    <property type="entry name" value="2-AMINO-4-HYDROXY-6-HYDROXYMETHYLDIHYDROPTERIDINE PYROPHOSPHOKINASE"/>
    <property type="match status" value="1"/>
</dbReference>
<dbReference type="InterPro" id="IPR035907">
    <property type="entry name" value="Hppk_sf"/>
</dbReference>
<gene>
    <name evidence="14" type="primary">folK</name>
    <name evidence="14" type="ORF">C0081_04015</name>
</gene>
<feature type="domain" description="7,8-dihydro-6-hydroxymethylpterin-pyrophosphokinase" evidence="13">
    <location>
        <begin position="94"/>
        <end position="105"/>
    </location>
</feature>
<dbReference type="EC" id="2.7.6.3" evidence="3"/>
<comment type="pathway">
    <text evidence="1">Cofactor biosynthesis; tetrahydrofolate biosynthesis; 2-amino-4-hydroxy-6-hydroxymethyl-7,8-dihydropteridine diphosphate from 7,8-dihydroneopterin triphosphate: step 4/4.</text>
</comment>
<evidence type="ECO:0000259" key="13">
    <source>
        <dbReference type="PROSITE" id="PS00794"/>
    </source>
</evidence>
<dbReference type="PROSITE" id="PS00794">
    <property type="entry name" value="HPPK"/>
    <property type="match status" value="1"/>
</dbReference>
<evidence type="ECO:0000256" key="10">
    <source>
        <dbReference type="ARBA" id="ARBA00029409"/>
    </source>
</evidence>
<dbReference type="NCBIfam" id="TIGR01498">
    <property type="entry name" value="folK"/>
    <property type="match status" value="1"/>
</dbReference>
<comment type="function">
    <text evidence="10">Catalyzes the transfer of pyrophosphate from adenosine triphosphate (ATP) to 6-hydroxymethyl-7,8-dihydropterin, an enzymatic step in folate biosynthesis pathway.</text>
</comment>
<dbReference type="GO" id="GO:0003848">
    <property type="term" value="F:2-amino-4-hydroxy-6-hydroxymethyldihydropteridine diphosphokinase activity"/>
    <property type="evidence" value="ECO:0007669"/>
    <property type="project" value="UniProtKB-EC"/>
</dbReference>
<protein>
    <recommendedName>
        <fullName evidence="4">2-amino-4-hydroxy-6-hydroxymethyldihydropteridine pyrophosphokinase</fullName>
        <ecNumber evidence="3">2.7.6.3</ecNumber>
    </recommendedName>
    <alternativeName>
        <fullName evidence="11">6-hydroxymethyl-7,8-dihydropterin pyrophosphokinase</fullName>
    </alternativeName>
    <alternativeName>
        <fullName evidence="12">7,8-dihydro-6-hydroxymethylpterin-pyrophosphokinase</fullName>
    </alternativeName>
</protein>
<proteinExistence type="inferred from homology"/>
<dbReference type="GO" id="GO:0005524">
    <property type="term" value="F:ATP binding"/>
    <property type="evidence" value="ECO:0007669"/>
    <property type="project" value="UniProtKB-KW"/>
</dbReference>
<dbReference type="EMBL" id="PKUQ01000004">
    <property type="protein sequence ID" value="PLW78538.1"/>
    <property type="molecule type" value="Genomic_DNA"/>
</dbReference>
<evidence type="ECO:0000256" key="5">
    <source>
        <dbReference type="ARBA" id="ARBA00022679"/>
    </source>
</evidence>
<evidence type="ECO:0000256" key="3">
    <source>
        <dbReference type="ARBA" id="ARBA00013253"/>
    </source>
</evidence>
<dbReference type="Pfam" id="PF01288">
    <property type="entry name" value="HPPK"/>
    <property type="match status" value="1"/>
</dbReference>